<evidence type="ECO:0000259" key="14">
    <source>
        <dbReference type="PROSITE" id="PS50011"/>
    </source>
</evidence>
<feature type="region of interest" description="Disordered" evidence="13">
    <location>
        <begin position="642"/>
        <end position="662"/>
    </location>
</feature>
<dbReference type="SMART" id="SM00220">
    <property type="entry name" value="S_TKc"/>
    <property type="match status" value="1"/>
</dbReference>
<evidence type="ECO:0000256" key="9">
    <source>
        <dbReference type="ARBA" id="ARBA00048329"/>
    </source>
</evidence>
<dbReference type="EC" id="2.7.11.25" evidence="2"/>
<evidence type="ECO:0000256" key="11">
    <source>
        <dbReference type="ARBA" id="ARBA00077446"/>
    </source>
</evidence>
<feature type="compositionally biased region" description="Low complexity" evidence="13">
    <location>
        <begin position="1131"/>
        <end position="1145"/>
    </location>
</feature>
<dbReference type="InterPro" id="IPR000719">
    <property type="entry name" value="Prot_kinase_dom"/>
</dbReference>
<dbReference type="EnsemblMetazoa" id="AGAP006461-RA">
    <property type="protein sequence ID" value="AGAP006461-PA"/>
    <property type="gene ID" value="AGAP006461"/>
</dbReference>
<evidence type="ECO:0000256" key="4">
    <source>
        <dbReference type="ARBA" id="ARBA00022679"/>
    </source>
</evidence>
<dbReference type="InterPro" id="IPR008271">
    <property type="entry name" value="Ser/Thr_kinase_AS"/>
</dbReference>
<dbReference type="Gene3D" id="3.30.200.20">
    <property type="entry name" value="Phosphorylase Kinase, domain 1"/>
    <property type="match status" value="1"/>
</dbReference>
<feature type="compositionally biased region" description="Polar residues" evidence="13">
    <location>
        <begin position="82"/>
        <end position="91"/>
    </location>
</feature>
<feature type="region of interest" description="Disordered" evidence="13">
    <location>
        <begin position="773"/>
        <end position="867"/>
    </location>
</feature>
<dbReference type="GO" id="GO:0006950">
    <property type="term" value="P:response to stress"/>
    <property type="evidence" value="ECO:0007669"/>
    <property type="project" value="UniProtKB-ARBA"/>
</dbReference>
<feature type="region of interest" description="Disordered" evidence="13">
    <location>
        <begin position="676"/>
        <end position="742"/>
    </location>
</feature>
<feature type="compositionally biased region" description="Polar residues" evidence="13">
    <location>
        <begin position="1095"/>
        <end position="1110"/>
    </location>
</feature>
<dbReference type="Gene3D" id="1.10.510.10">
    <property type="entry name" value="Transferase(Phosphotransferase) domain 1"/>
    <property type="match status" value="1"/>
</dbReference>
<dbReference type="InterPro" id="IPR011009">
    <property type="entry name" value="Kinase-like_dom_sf"/>
</dbReference>
<keyword evidence="16" id="KW-1185">Reference proteome</keyword>
<dbReference type="PROSITE" id="PS00108">
    <property type="entry name" value="PROTEIN_KINASE_ST"/>
    <property type="match status" value="1"/>
</dbReference>
<comment type="similarity">
    <text evidence="1">Belongs to the protein kinase superfamily. STE Ser/Thr protein kinase family. MAP kinase kinase kinase subfamily.</text>
</comment>
<name>A0A1S4GS81_ANOGA</name>
<feature type="compositionally biased region" description="Basic residues" evidence="13">
    <location>
        <begin position="1056"/>
        <end position="1067"/>
    </location>
</feature>
<comment type="catalytic activity">
    <reaction evidence="8">
        <text>L-threonyl-[protein] + ATP = O-phospho-L-threonyl-[protein] + ADP + H(+)</text>
        <dbReference type="Rhea" id="RHEA:46608"/>
        <dbReference type="Rhea" id="RHEA-COMP:11060"/>
        <dbReference type="Rhea" id="RHEA-COMP:11605"/>
        <dbReference type="ChEBI" id="CHEBI:15378"/>
        <dbReference type="ChEBI" id="CHEBI:30013"/>
        <dbReference type="ChEBI" id="CHEBI:30616"/>
        <dbReference type="ChEBI" id="CHEBI:61977"/>
        <dbReference type="ChEBI" id="CHEBI:456216"/>
        <dbReference type="EC" id="2.7.11.25"/>
    </reaction>
</comment>
<feature type="compositionally biased region" description="Acidic residues" evidence="13">
    <location>
        <begin position="1148"/>
        <end position="1160"/>
    </location>
</feature>
<feature type="region of interest" description="Disordered" evidence="13">
    <location>
        <begin position="75"/>
        <end position="106"/>
    </location>
</feature>
<proteinExistence type="inferred from homology"/>
<feature type="compositionally biased region" description="Basic and acidic residues" evidence="13">
    <location>
        <begin position="1182"/>
        <end position="1191"/>
    </location>
</feature>
<evidence type="ECO:0000313" key="15">
    <source>
        <dbReference type="EnsemblMetazoa" id="AGAP006461-PA"/>
    </source>
</evidence>
<keyword evidence="6" id="KW-0418">Kinase</keyword>
<dbReference type="EMBL" id="AAAB01008960">
    <property type="status" value="NOT_ANNOTATED_CDS"/>
    <property type="molecule type" value="Genomic_DNA"/>
</dbReference>
<dbReference type="GO" id="GO:0004709">
    <property type="term" value="F:MAP kinase kinase kinase activity"/>
    <property type="evidence" value="ECO:0007669"/>
    <property type="project" value="UniProtKB-EC"/>
</dbReference>
<accession>A0A1S4GS81</accession>
<keyword evidence="3" id="KW-0723">Serine/threonine-protein kinase</keyword>
<evidence type="ECO:0000256" key="13">
    <source>
        <dbReference type="SAM" id="MobiDB-lite"/>
    </source>
</evidence>
<feature type="region of interest" description="Disordered" evidence="13">
    <location>
        <begin position="982"/>
        <end position="1011"/>
    </location>
</feature>
<dbReference type="VEuPathDB" id="VectorBase:AGAMI1_002683"/>
<evidence type="ECO:0000256" key="10">
    <source>
        <dbReference type="ARBA" id="ARBA00074193"/>
    </source>
</evidence>
<evidence type="ECO:0000256" key="6">
    <source>
        <dbReference type="ARBA" id="ARBA00022777"/>
    </source>
</evidence>
<evidence type="ECO:0000256" key="7">
    <source>
        <dbReference type="ARBA" id="ARBA00022840"/>
    </source>
</evidence>
<evidence type="ECO:0000256" key="1">
    <source>
        <dbReference type="ARBA" id="ARBA00006529"/>
    </source>
</evidence>
<reference evidence="15" key="3">
    <citation type="submission" date="2020-05" db="UniProtKB">
        <authorList>
            <consortium name="EnsemblMetazoa"/>
        </authorList>
    </citation>
    <scope>IDENTIFICATION</scope>
    <source>
        <strain evidence="15">PEST</strain>
    </source>
</reference>
<dbReference type="PANTHER" id="PTHR44329:SF304">
    <property type="entry name" value="MITOGEN-ACTIVATED PROTEIN KINASE KINASE KINASE 13-LIKE ISOFORM X1"/>
    <property type="match status" value="1"/>
</dbReference>
<dbReference type="InterPro" id="IPR001245">
    <property type="entry name" value="Ser-Thr/Tyr_kinase_cat_dom"/>
</dbReference>
<organism evidence="15 16">
    <name type="scientific">Anopheles gambiae</name>
    <name type="common">African malaria mosquito</name>
    <dbReference type="NCBI Taxonomy" id="7165"/>
    <lineage>
        <taxon>Eukaryota</taxon>
        <taxon>Metazoa</taxon>
        <taxon>Ecdysozoa</taxon>
        <taxon>Arthropoda</taxon>
        <taxon>Hexapoda</taxon>
        <taxon>Insecta</taxon>
        <taxon>Pterygota</taxon>
        <taxon>Neoptera</taxon>
        <taxon>Endopterygota</taxon>
        <taxon>Diptera</taxon>
        <taxon>Nematocera</taxon>
        <taxon>Culicoidea</taxon>
        <taxon>Culicidae</taxon>
        <taxon>Anophelinae</taxon>
        <taxon>Anopheles</taxon>
    </lineage>
</organism>
<dbReference type="PRINTS" id="PR00109">
    <property type="entry name" value="TYRKINASE"/>
</dbReference>
<dbReference type="PANTHER" id="PTHR44329">
    <property type="entry name" value="SERINE/THREONINE-PROTEIN KINASE TNNI3K-RELATED"/>
    <property type="match status" value="1"/>
</dbReference>
<evidence type="ECO:0000256" key="5">
    <source>
        <dbReference type="ARBA" id="ARBA00022741"/>
    </source>
</evidence>
<feature type="region of interest" description="Disordered" evidence="13">
    <location>
        <begin position="1029"/>
        <end position="1071"/>
    </location>
</feature>
<dbReference type="Pfam" id="PF07714">
    <property type="entry name" value="PK_Tyr_Ser-Thr"/>
    <property type="match status" value="1"/>
</dbReference>
<feature type="domain" description="Protein kinase" evidence="14">
    <location>
        <begin position="190"/>
        <end position="432"/>
    </location>
</feature>
<dbReference type="Proteomes" id="UP000007062">
    <property type="component" value="Chromosome 2L"/>
</dbReference>
<reference evidence="15 16" key="2">
    <citation type="journal article" date="2004" name="Trends Parasitol.">
        <title>The Anopheles gambiae genome: an update.</title>
        <authorList>
            <person name="Mongin E."/>
            <person name="Louis C."/>
            <person name="Holt R.A."/>
            <person name="Birney E."/>
            <person name="Collins F.H."/>
        </authorList>
    </citation>
    <scope>NUCLEOTIDE SEQUENCE [LARGE SCALE GENOMIC DNA]</scope>
    <source>
        <strain evidence="15 16">PEST</strain>
    </source>
</reference>
<evidence type="ECO:0000256" key="2">
    <source>
        <dbReference type="ARBA" id="ARBA00012406"/>
    </source>
</evidence>
<dbReference type="GO" id="GO:0005737">
    <property type="term" value="C:cytoplasm"/>
    <property type="evidence" value="ECO:0000318"/>
    <property type="project" value="GO_Central"/>
</dbReference>
<dbReference type="SUPFAM" id="SSF56112">
    <property type="entry name" value="Protein kinase-like (PK-like)"/>
    <property type="match status" value="1"/>
</dbReference>
<dbReference type="GO" id="GO:0005524">
    <property type="term" value="F:ATP binding"/>
    <property type="evidence" value="ECO:0007669"/>
    <property type="project" value="UniProtKB-KW"/>
</dbReference>
<feature type="compositionally biased region" description="Basic residues" evidence="13">
    <location>
        <begin position="96"/>
        <end position="105"/>
    </location>
</feature>
<feature type="compositionally biased region" description="Acidic residues" evidence="13">
    <location>
        <begin position="992"/>
        <end position="1005"/>
    </location>
</feature>
<dbReference type="InParanoid" id="A0A1S4GS81"/>
<keyword evidence="4" id="KW-0808">Transferase</keyword>
<sequence>MDLAGEAGTTSRQARFEDYQKMSTSLQNIASDQPDHHHSMISIQEELDQLGLNNEQQQPAPPYPQVIYGNEYHHHHHHQQQVGNDDSSSPDYLQHHLPHHHHQHHPAMCANGWPQLPVGMVAAGGPGVGPVGVGIGVGVGVGMSSKPATAGWMDGLFGCMRPVLSLIGKSHIMEMKSKQTEDWEIPYETITDMVWLGSGAQGAVFCGKLRNELVAVKKVRELKETDIRHLRKLDHENIVKFKGVCTQAPVFCIIMEYCAHGPLHKKLQDSGGVITPQQLVSWSQQIALGMQYLHTHKIIHRDLKSPNILIGENDVIKISDFGTSREWNEISTKMSFAGTVAWMAPEVIRNEPCNEKVDIWSYGVVLWELLTGEVPYKNVDSSQIIFGVGNNSLYLPIPDTCPEGFKLLIKQCWSAKPRNRPSFKIILTHLDIAGRELLQACEKGQYELYYQTQRSWREDIRSHMQKLTSNGMDIQKHEQDLIQKRKDEWKHAQDVRMTYERKLERTNMLCMQLSQLILQVEQKEQEILKREKLLAPEQRKCGFLKRGGDKANRKRPFSFPAMTTALPGRGGYGYSTTPSPTAAGVTPAKATLYAELNPSGHQGAKSVVVPVAAAPPPPYSTLAPLQTAAAAVPVTSPITSPEAVPVQPMAPSTTSSGRVKKLRHRRVGSGTINCSPKCSPCRDRRVQSEPESRHVKLVDTETQTEPMDISEPDVSPCPNLASKRMSASLREEEEEEQEKVEPEVIEEALRRLSVSERLAGDRVLPVETRVSAYRCSSKPQSEDDGEVPEDEENGNSISISTMTNSRSSDMMTTSGGVPVTGSEQNYRYRRQQSSQQQEDLREEEADGYVEEFDDEREGSSPDPIMDAMNRNERFDRACSDDDKIDTLDRKVNIISEKLQQSAAYGNLLNDNNVIVYRAALKQPNGPPSGGKTILLKHPGAGSNLKPAGAGGAGIGAYLYSGPHAGGLAVVGGGAGAVPAEVEQHHEPKLGEQEEEESWTDEEGEEPDQKQYYVLRRKSVGRLPIKRGRRTKYSVGSGPSVVSGGGGVGISGSSAMVHHHHHHHHHHASPGGADHLAIVHRKIHSNVTISDEENTSEYSHAPSSQRSTLESNPDLPSVVMMKAGRRVDRIKQQQQQQPMHKSTTSAKDTDDDDDEDEDADDDGHVPDSDVEQDSSDSSSSSDEVERVDRRPVADVVNGNRM</sequence>
<dbReference type="GO" id="GO:0007165">
    <property type="term" value="P:signal transduction"/>
    <property type="evidence" value="ECO:0000318"/>
    <property type="project" value="GO_Central"/>
</dbReference>
<dbReference type="FunCoup" id="A0A1S4GS81">
    <property type="interactions" value="442"/>
</dbReference>
<comment type="catalytic activity">
    <reaction evidence="9">
        <text>L-seryl-[protein] + ATP = O-phospho-L-seryl-[protein] + ADP + H(+)</text>
        <dbReference type="Rhea" id="RHEA:17989"/>
        <dbReference type="Rhea" id="RHEA-COMP:9863"/>
        <dbReference type="Rhea" id="RHEA-COMP:11604"/>
        <dbReference type="ChEBI" id="CHEBI:15378"/>
        <dbReference type="ChEBI" id="CHEBI:29999"/>
        <dbReference type="ChEBI" id="CHEBI:30616"/>
        <dbReference type="ChEBI" id="CHEBI:83421"/>
        <dbReference type="ChEBI" id="CHEBI:456216"/>
        <dbReference type="EC" id="2.7.11.25"/>
    </reaction>
</comment>
<evidence type="ECO:0000256" key="8">
    <source>
        <dbReference type="ARBA" id="ARBA00047559"/>
    </source>
</evidence>
<dbReference type="AlphaFoldDB" id="A0A1S4GS81"/>
<feature type="compositionally biased region" description="Acidic residues" evidence="13">
    <location>
        <begin position="782"/>
        <end position="793"/>
    </location>
</feature>
<dbReference type="PROSITE" id="PS50011">
    <property type="entry name" value="PROTEIN_KINASE_DOM"/>
    <property type="match status" value="1"/>
</dbReference>
<dbReference type="InterPro" id="IPR051681">
    <property type="entry name" value="Ser/Thr_Kinases-Pseudokinases"/>
</dbReference>
<dbReference type="VEuPathDB" id="VectorBase:AGAP006461"/>
<protein>
    <recommendedName>
        <fullName evidence="10">Mitogen-activated protein kinase kinase kinase dlk-1</fullName>
        <ecNumber evidence="2">2.7.11.25</ecNumber>
    </recommendedName>
    <alternativeName>
        <fullName evidence="12">DAP kinase-like kinase</fullName>
    </alternativeName>
    <alternativeName>
        <fullName evidence="11">Death-associated protein kinase-like kinase</fullName>
    </alternativeName>
</protein>
<keyword evidence="7" id="KW-0067">ATP-binding</keyword>
<feature type="compositionally biased region" description="Basic and acidic residues" evidence="13">
    <location>
        <begin position="982"/>
        <end position="991"/>
    </location>
</feature>
<feature type="compositionally biased region" description="Basic and acidic residues" evidence="13">
    <location>
        <begin position="680"/>
        <end position="699"/>
    </location>
</feature>
<evidence type="ECO:0000256" key="3">
    <source>
        <dbReference type="ARBA" id="ARBA00022527"/>
    </source>
</evidence>
<reference evidence="15 16" key="1">
    <citation type="journal article" date="2002" name="Science">
        <title>The genome sequence of the malaria mosquito Anopheles gambiae.</title>
        <authorList>
            <person name="Holt R.A."/>
            <person name="Subramanian G.M."/>
            <person name="Halpern A."/>
            <person name="Sutton G.G."/>
            <person name="Charlab R."/>
            <person name="Nusskern D.R."/>
            <person name="Wincker P."/>
            <person name="Clark A.G."/>
            <person name="Ribeiro J.M."/>
            <person name="Wides R."/>
            <person name="Salzberg S.L."/>
            <person name="Loftus B."/>
            <person name="Yandell M."/>
            <person name="Majoros W.H."/>
            <person name="Rusch D.B."/>
            <person name="Lai Z."/>
            <person name="Kraft C.L."/>
            <person name="Abril J.F."/>
            <person name="Anthouard V."/>
            <person name="Arensburger P."/>
            <person name="Atkinson P.W."/>
            <person name="Baden H."/>
            <person name="de Berardinis V."/>
            <person name="Baldwin D."/>
            <person name="Benes V."/>
            <person name="Biedler J."/>
            <person name="Blass C."/>
            <person name="Bolanos R."/>
            <person name="Boscus D."/>
            <person name="Barnstead M."/>
            <person name="Cai S."/>
            <person name="Center A."/>
            <person name="Chaturverdi K."/>
            <person name="Christophides G.K."/>
            <person name="Chrystal M.A."/>
            <person name="Clamp M."/>
            <person name="Cravchik A."/>
            <person name="Curwen V."/>
            <person name="Dana A."/>
            <person name="Delcher A."/>
            <person name="Dew I."/>
            <person name="Evans C.A."/>
            <person name="Flanigan M."/>
            <person name="Grundschober-Freimoser A."/>
            <person name="Friedli L."/>
            <person name="Gu Z."/>
            <person name="Guan P."/>
            <person name="Guigo R."/>
            <person name="Hillenmeyer M.E."/>
            <person name="Hladun S.L."/>
            <person name="Hogan J.R."/>
            <person name="Hong Y.S."/>
            <person name="Hoover J."/>
            <person name="Jaillon O."/>
            <person name="Ke Z."/>
            <person name="Kodira C."/>
            <person name="Kokoza E."/>
            <person name="Koutsos A."/>
            <person name="Letunic I."/>
            <person name="Levitsky A."/>
            <person name="Liang Y."/>
            <person name="Lin J.J."/>
            <person name="Lobo N.F."/>
            <person name="Lopez J.R."/>
            <person name="Malek J.A."/>
            <person name="McIntosh T.C."/>
            <person name="Meister S."/>
            <person name="Miller J."/>
            <person name="Mobarry C."/>
            <person name="Mongin E."/>
            <person name="Murphy S.D."/>
            <person name="O'Brochta D.A."/>
            <person name="Pfannkoch C."/>
            <person name="Qi R."/>
            <person name="Regier M.A."/>
            <person name="Remington K."/>
            <person name="Shao H."/>
            <person name="Sharakhova M.V."/>
            <person name="Sitter C.D."/>
            <person name="Shetty J."/>
            <person name="Smith T.J."/>
            <person name="Strong R."/>
            <person name="Sun J."/>
            <person name="Thomasova D."/>
            <person name="Ton L.Q."/>
            <person name="Topalis P."/>
            <person name="Tu Z."/>
            <person name="Unger M.F."/>
            <person name="Walenz B."/>
            <person name="Wang A."/>
            <person name="Wang J."/>
            <person name="Wang M."/>
            <person name="Wang X."/>
            <person name="Woodford K.J."/>
            <person name="Wortman J.R."/>
            <person name="Wu M."/>
            <person name="Yao A."/>
            <person name="Zdobnov E.M."/>
            <person name="Zhang H."/>
            <person name="Zhao Q."/>
            <person name="Zhao S."/>
            <person name="Zhu S.C."/>
            <person name="Zhimulev I."/>
            <person name="Coluzzi M."/>
            <person name="della Torre A."/>
            <person name="Roth C.W."/>
            <person name="Louis C."/>
            <person name="Kalush F."/>
            <person name="Mural R.J."/>
            <person name="Myers E.W."/>
            <person name="Adams M.D."/>
            <person name="Smith H.O."/>
            <person name="Broder S."/>
            <person name="Gardner M.J."/>
            <person name="Fraser C.M."/>
            <person name="Birney E."/>
            <person name="Bork P."/>
            <person name="Brey P.T."/>
            <person name="Venter J.C."/>
            <person name="Weissenbach J."/>
            <person name="Kafatos F.C."/>
            <person name="Collins F.H."/>
            <person name="Hoffman S.L."/>
        </authorList>
    </citation>
    <scope>NUCLEOTIDE SEQUENCE [LARGE SCALE GENOMIC DNA]</scope>
    <source>
        <strain evidence="15 16">PEST</strain>
    </source>
</reference>
<evidence type="ECO:0000313" key="16">
    <source>
        <dbReference type="Proteomes" id="UP000007062"/>
    </source>
</evidence>
<keyword evidence="5" id="KW-0547">Nucleotide-binding</keyword>
<feature type="compositionally biased region" description="Acidic residues" evidence="13">
    <location>
        <begin position="840"/>
        <end position="856"/>
    </location>
</feature>
<dbReference type="GO" id="GO:0004672">
    <property type="term" value="F:protein kinase activity"/>
    <property type="evidence" value="ECO:0000318"/>
    <property type="project" value="GO_Central"/>
</dbReference>
<feature type="compositionally biased region" description="Polar residues" evidence="13">
    <location>
        <begin position="794"/>
        <end position="815"/>
    </location>
</feature>
<evidence type="ECO:0000256" key="12">
    <source>
        <dbReference type="ARBA" id="ARBA00080806"/>
    </source>
</evidence>
<feature type="region of interest" description="Disordered" evidence="13">
    <location>
        <begin position="1087"/>
        <end position="1200"/>
    </location>
</feature>
<dbReference type="FunFam" id="1.10.510.10:FF:000087">
    <property type="entry name" value="Mitogen-activated protein kinase kinase kinase 12"/>
    <property type="match status" value="1"/>
</dbReference>